<accession>A0A6A3BWZ3</accession>
<dbReference type="PANTHER" id="PTHR35725">
    <property type="entry name" value="CLASSICAL ARABINOGALACTAN PROTEIN 26"/>
    <property type="match status" value="1"/>
</dbReference>
<dbReference type="Proteomes" id="UP000436088">
    <property type="component" value="Unassembled WGS sequence"/>
</dbReference>
<comment type="caution">
    <text evidence="2">The sequence shown here is derived from an EMBL/GenBank/DDBJ whole genome shotgun (WGS) entry which is preliminary data.</text>
</comment>
<dbReference type="AlphaFoldDB" id="A0A6A3BWZ3"/>
<reference evidence="2" key="1">
    <citation type="submission" date="2019-09" db="EMBL/GenBank/DDBJ databases">
        <title>Draft genome information of white flower Hibiscus syriacus.</title>
        <authorList>
            <person name="Kim Y.-M."/>
        </authorList>
    </citation>
    <scope>NUCLEOTIDE SEQUENCE [LARGE SCALE GENOMIC DNA]</scope>
    <source>
        <strain evidence="2">YM2019G1</strain>
    </source>
</reference>
<keyword evidence="3" id="KW-1185">Reference proteome</keyword>
<dbReference type="OrthoDB" id="1002289at2759"/>
<proteinExistence type="predicted"/>
<evidence type="ECO:0000313" key="3">
    <source>
        <dbReference type="Proteomes" id="UP000436088"/>
    </source>
</evidence>
<evidence type="ECO:0000256" key="1">
    <source>
        <dbReference type="SAM" id="SignalP"/>
    </source>
</evidence>
<feature type="signal peptide" evidence="1">
    <location>
        <begin position="1"/>
        <end position="25"/>
    </location>
</feature>
<sequence length="154" mass="16118">MDSLWSPWRNLFVFLMAYLSSVALSSSPWSPEHIRYLTISAALAILPSAPLASSASLPPNIEPLFPTPNGVVPSPTDSSVPMIPSSPSPLNPDDILAPAPGFAISPADPLPVSTSVYPTSPCALESPALFIAVAVWCVNFCLVQPQLAGVVVPL</sequence>
<dbReference type="EMBL" id="VEPZ02000640">
    <property type="protein sequence ID" value="KAE8721135.1"/>
    <property type="molecule type" value="Genomic_DNA"/>
</dbReference>
<protein>
    <submittedName>
        <fullName evidence="2">Uncharacterized protein</fullName>
    </submittedName>
</protein>
<feature type="chain" id="PRO_5025347144" evidence="1">
    <location>
        <begin position="26"/>
        <end position="154"/>
    </location>
</feature>
<dbReference type="PANTHER" id="PTHR35725:SF4">
    <property type="entry name" value="CLASSICAL ARABINOGALACTAN PROTEIN 26"/>
    <property type="match status" value="1"/>
</dbReference>
<name>A0A6A3BWZ3_HIBSY</name>
<keyword evidence="1" id="KW-0732">Signal</keyword>
<dbReference type="InterPro" id="IPR039346">
    <property type="entry name" value="AGP25/26"/>
</dbReference>
<evidence type="ECO:0000313" key="2">
    <source>
        <dbReference type="EMBL" id="KAE8721135.1"/>
    </source>
</evidence>
<gene>
    <name evidence="2" type="ORF">F3Y22_tig00016725pilonHSYRG00147</name>
</gene>
<organism evidence="2 3">
    <name type="scientific">Hibiscus syriacus</name>
    <name type="common">Rose of Sharon</name>
    <dbReference type="NCBI Taxonomy" id="106335"/>
    <lineage>
        <taxon>Eukaryota</taxon>
        <taxon>Viridiplantae</taxon>
        <taxon>Streptophyta</taxon>
        <taxon>Embryophyta</taxon>
        <taxon>Tracheophyta</taxon>
        <taxon>Spermatophyta</taxon>
        <taxon>Magnoliopsida</taxon>
        <taxon>eudicotyledons</taxon>
        <taxon>Gunneridae</taxon>
        <taxon>Pentapetalae</taxon>
        <taxon>rosids</taxon>
        <taxon>malvids</taxon>
        <taxon>Malvales</taxon>
        <taxon>Malvaceae</taxon>
        <taxon>Malvoideae</taxon>
        <taxon>Hibiscus</taxon>
    </lineage>
</organism>